<organism evidence="1 2">
    <name type="scientific">Microbacterium pumilum</name>
    <dbReference type="NCBI Taxonomy" id="344165"/>
    <lineage>
        <taxon>Bacteria</taxon>
        <taxon>Bacillati</taxon>
        <taxon>Actinomycetota</taxon>
        <taxon>Actinomycetes</taxon>
        <taxon>Micrococcales</taxon>
        <taxon>Microbacteriaceae</taxon>
        <taxon>Microbacterium</taxon>
    </lineage>
</organism>
<protein>
    <submittedName>
        <fullName evidence="1">Uncharacterized protein</fullName>
    </submittedName>
</protein>
<comment type="caution">
    <text evidence="1">The sequence shown here is derived from an EMBL/GenBank/DDBJ whole genome shotgun (WGS) entry which is preliminary data.</text>
</comment>
<dbReference type="EMBL" id="BAAAOH010000001">
    <property type="protein sequence ID" value="GAA1975796.1"/>
    <property type="molecule type" value="Genomic_DNA"/>
</dbReference>
<name>A0ABN2RVV3_9MICO</name>
<dbReference type="RefSeq" id="WP_344058361.1">
    <property type="nucleotide sequence ID" value="NZ_BAAAOH010000001.1"/>
</dbReference>
<keyword evidence="2" id="KW-1185">Reference proteome</keyword>
<reference evidence="1 2" key="1">
    <citation type="journal article" date="2019" name="Int. J. Syst. Evol. Microbiol.">
        <title>The Global Catalogue of Microorganisms (GCM) 10K type strain sequencing project: providing services to taxonomists for standard genome sequencing and annotation.</title>
        <authorList>
            <consortium name="The Broad Institute Genomics Platform"/>
            <consortium name="The Broad Institute Genome Sequencing Center for Infectious Disease"/>
            <person name="Wu L."/>
            <person name="Ma J."/>
        </authorList>
    </citation>
    <scope>NUCLEOTIDE SEQUENCE [LARGE SCALE GENOMIC DNA]</scope>
    <source>
        <strain evidence="1 2">JCM 14902</strain>
    </source>
</reference>
<evidence type="ECO:0000313" key="1">
    <source>
        <dbReference type="EMBL" id="GAA1975796.1"/>
    </source>
</evidence>
<gene>
    <name evidence="1" type="ORF">GCM10009777_05880</name>
</gene>
<proteinExistence type="predicted"/>
<sequence>MTPVAGRGPGDRGPALDQQPIEVAAIAEACSRARLVTGDPSWSDEVRIAWGWFEGDNDAAIAMFDPRTGAGYDGLTPVGRNENRGTESTLAALSTLQCLRRCCEGRLERTTARA</sequence>
<dbReference type="Proteomes" id="UP001500326">
    <property type="component" value="Unassembled WGS sequence"/>
</dbReference>
<evidence type="ECO:0000313" key="2">
    <source>
        <dbReference type="Proteomes" id="UP001500326"/>
    </source>
</evidence>
<accession>A0ABN2RVV3</accession>